<comment type="caution">
    <text evidence="1">The sequence shown here is derived from an EMBL/GenBank/DDBJ whole genome shotgun (WGS) entry which is preliminary data.</text>
</comment>
<dbReference type="Proteomes" id="UP000887116">
    <property type="component" value="Unassembled WGS sequence"/>
</dbReference>
<accession>A0A8X6HC42</accession>
<keyword evidence="2" id="KW-1185">Reference proteome</keyword>
<evidence type="ECO:0000313" key="2">
    <source>
        <dbReference type="Proteomes" id="UP000887116"/>
    </source>
</evidence>
<feature type="non-terminal residue" evidence="1">
    <location>
        <position position="36"/>
    </location>
</feature>
<gene>
    <name evidence="1" type="ORF">TNCT_578791</name>
</gene>
<reference evidence="1" key="1">
    <citation type="submission" date="2020-07" db="EMBL/GenBank/DDBJ databases">
        <title>Multicomponent nature underlies the extraordinary mechanical properties of spider dragline silk.</title>
        <authorList>
            <person name="Kono N."/>
            <person name="Nakamura H."/>
            <person name="Mori M."/>
            <person name="Yoshida Y."/>
            <person name="Ohtoshi R."/>
            <person name="Malay A.D."/>
            <person name="Moran D.A.P."/>
            <person name="Tomita M."/>
            <person name="Numata K."/>
            <person name="Arakawa K."/>
        </authorList>
    </citation>
    <scope>NUCLEOTIDE SEQUENCE</scope>
</reference>
<evidence type="ECO:0000313" key="1">
    <source>
        <dbReference type="EMBL" id="GFR20927.1"/>
    </source>
</evidence>
<protein>
    <submittedName>
        <fullName evidence="1">Uncharacterized protein</fullName>
    </submittedName>
</protein>
<proteinExistence type="predicted"/>
<sequence length="36" mass="3953">MSCGDASSLKRDVRMALQSNIWPGVNWVCGQLLQMG</sequence>
<dbReference type="EMBL" id="BMAO01008110">
    <property type="protein sequence ID" value="GFR20927.1"/>
    <property type="molecule type" value="Genomic_DNA"/>
</dbReference>
<name>A0A8X6HC42_TRICU</name>
<dbReference type="AlphaFoldDB" id="A0A8X6HC42"/>
<organism evidence="1 2">
    <name type="scientific">Trichonephila clavata</name>
    <name type="common">Joro spider</name>
    <name type="synonym">Nephila clavata</name>
    <dbReference type="NCBI Taxonomy" id="2740835"/>
    <lineage>
        <taxon>Eukaryota</taxon>
        <taxon>Metazoa</taxon>
        <taxon>Ecdysozoa</taxon>
        <taxon>Arthropoda</taxon>
        <taxon>Chelicerata</taxon>
        <taxon>Arachnida</taxon>
        <taxon>Araneae</taxon>
        <taxon>Araneomorphae</taxon>
        <taxon>Entelegynae</taxon>
        <taxon>Araneoidea</taxon>
        <taxon>Nephilidae</taxon>
        <taxon>Trichonephila</taxon>
    </lineage>
</organism>